<accession>A0AAD8Z3Q5</accession>
<feature type="compositionally biased region" description="Basic and acidic residues" evidence="1">
    <location>
        <begin position="159"/>
        <end position="168"/>
    </location>
</feature>
<reference evidence="2" key="1">
    <citation type="submission" date="2023-03" db="EMBL/GenBank/DDBJ databases">
        <title>Electrophorus voltai genome.</title>
        <authorList>
            <person name="Bian C."/>
        </authorList>
    </citation>
    <scope>NUCLEOTIDE SEQUENCE</scope>
    <source>
        <strain evidence="2">CB-2022</strain>
        <tissue evidence="2">Muscle</tissue>
    </source>
</reference>
<dbReference type="Proteomes" id="UP001239994">
    <property type="component" value="Unassembled WGS sequence"/>
</dbReference>
<feature type="compositionally biased region" description="Basic and acidic residues" evidence="1">
    <location>
        <begin position="75"/>
        <end position="97"/>
    </location>
</feature>
<protein>
    <submittedName>
        <fullName evidence="2">Uncharacterized protein</fullName>
    </submittedName>
</protein>
<feature type="compositionally biased region" description="Basic and acidic residues" evidence="1">
    <location>
        <begin position="319"/>
        <end position="328"/>
    </location>
</feature>
<feature type="compositionally biased region" description="Basic residues" evidence="1">
    <location>
        <begin position="147"/>
        <end position="158"/>
    </location>
</feature>
<proteinExistence type="predicted"/>
<feature type="compositionally biased region" description="Acidic residues" evidence="1">
    <location>
        <begin position="169"/>
        <end position="189"/>
    </location>
</feature>
<feature type="compositionally biased region" description="Basic and acidic residues" evidence="1">
    <location>
        <begin position="260"/>
        <end position="312"/>
    </location>
</feature>
<feature type="region of interest" description="Disordered" evidence="1">
    <location>
        <begin position="260"/>
        <end position="334"/>
    </location>
</feature>
<dbReference type="EMBL" id="JAROKS010000021">
    <property type="protein sequence ID" value="KAK1790974.1"/>
    <property type="molecule type" value="Genomic_DNA"/>
</dbReference>
<dbReference type="AlphaFoldDB" id="A0AAD8Z3Q5"/>
<feature type="region of interest" description="Disordered" evidence="1">
    <location>
        <begin position="28"/>
        <end position="204"/>
    </location>
</feature>
<name>A0AAD8Z3Q5_9TELE</name>
<evidence type="ECO:0000313" key="2">
    <source>
        <dbReference type="EMBL" id="KAK1790974.1"/>
    </source>
</evidence>
<comment type="caution">
    <text evidence="2">The sequence shown here is derived from an EMBL/GenBank/DDBJ whole genome shotgun (WGS) entry which is preliminary data.</text>
</comment>
<evidence type="ECO:0000313" key="3">
    <source>
        <dbReference type="Proteomes" id="UP001239994"/>
    </source>
</evidence>
<organism evidence="2 3">
    <name type="scientific">Electrophorus voltai</name>
    <dbReference type="NCBI Taxonomy" id="2609070"/>
    <lineage>
        <taxon>Eukaryota</taxon>
        <taxon>Metazoa</taxon>
        <taxon>Chordata</taxon>
        <taxon>Craniata</taxon>
        <taxon>Vertebrata</taxon>
        <taxon>Euteleostomi</taxon>
        <taxon>Actinopterygii</taxon>
        <taxon>Neopterygii</taxon>
        <taxon>Teleostei</taxon>
        <taxon>Ostariophysi</taxon>
        <taxon>Gymnotiformes</taxon>
        <taxon>Gymnotoidei</taxon>
        <taxon>Gymnotidae</taxon>
        <taxon>Electrophorus</taxon>
    </lineage>
</organism>
<gene>
    <name evidence="2" type="ORF">P4O66_014805</name>
</gene>
<evidence type="ECO:0000256" key="1">
    <source>
        <dbReference type="SAM" id="MobiDB-lite"/>
    </source>
</evidence>
<sequence length="352" mass="39883">MKFLSHRYEGRFIRMCRSFFQPVKCKELGGQTREQSESIKSPLKTQNGGQEYDSPVKKTNKRSRPIVDSDDEDQSTVKEVSKLDRDQADKPSKEKVVASKATINPLSPKPLVTPATPVTPATSTVSETTGSPGSPVTPTTTSPSGIPKRKTARKQFPKRKLDSQSDGEREMEEMEREKEEPDEEREETEQERKRARTEEAPDHTGEYMAAGVLFQIRSLRITGWVASPALRAYPEVDQLFYFYPAGETEEDVMEVEGEKAVDMEQQKTDKGMKDTMKGESEKKSDVVEEEEKNDRANGKNREMDEAKEEKCTPNRVIKKRDEEEEKRGGSAKKTVISSFFGQFPSFFPLCIC</sequence>
<keyword evidence="3" id="KW-1185">Reference proteome</keyword>
<feature type="compositionally biased region" description="Low complexity" evidence="1">
    <location>
        <begin position="112"/>
        <end position="145"/>
    </location>
</feature>
<feature type="compositionally biased region" description="Basic and acidic residues" evidence="1">
    <location>
        <begin position="190"/>
        <end position="204"/>
    </location>
</feature>